<name>A0A812PCV0_9DINO</name>
<evidence type="ECO:0000256" key="1">
    <source>
        <dbReference type="SAM" id="Phobius"/>
    </source>
</evidence>
<sequence>MAQALRHLLDGLSACDLGDAYLHNVNSSSCDRAYPEMSCSDLDYMARHRVVYEEPFYDQHLQSSKMEKLSLTILELALHMTRHANERILMNFLEWDAEHARQHGGDLEDRIQIIRLLLESGFLWGSSDLVCHVVRPDNGYRSMVRDAFARTILHDLVRDAVHLSWDRIAELRQSPACGGNNMDGVVWIGAQAPDSFTLTGLFNQKTVLMLAAEDDSDHDAAVINFPELVRLYTMMEAPLTTVNEYGWNAEMLAAAKLNTEHAGYLRRTVEHQWYQEYEHQFAYLSSAFLPQSWPLPAWLADVAVSASLHIHWLAWLAVAGMLVTVVLCFMLSSCCHGSGEGCLTLQGIDIFFRVLWLLILNTAVVALPPIIAIAVQQQVGLFSVPAISKWNPLPLATKCIVWLCFFAVWLCIFVDWRRARERASNVLHGNEQRVRLWRKFWGLEFRV</sequence>
<dbReference type="EMBL" id="CAJNJA010015246">
    <property type="protein sequence ID" value="CAE7358476.1"/>
    <property type="molecule type" value="Genomic_DNA"/>
</dbReference>
<feature type="transmembrane region" description="Helical" evidence="1">
    <location>
        <begin position="354"/>
        <end position="375"/>
    </location>
</feature>
<keyword evidence="1" id="KW-1133">Transmembrane helix</keyword>
<dbReference type="AlphaFoldDB" id="A0A812PCV0"/>
<feature type="transmembrane region" description="Helical" evidence="1">
    <location>
        <begin position="312"/>
        <end position="333"/>
    </location>
</feature>
<protein>
    <submittedName>
        <fullName evidence="2">ALG11 protein</fullName>
    </submittedName>
</protein>
<keyword evidence="3" id="KW-1185">Reference proteome</keyword>
<evidence type="ECO:0000313" key="3">
    <source>
        <dbReference type="Proteomes" id="UP000601435"/>
    </source>
</evidence>
<organism evidence="2 3">
    <name type="scientific">Symbiodinium necroappetens</name>
    <dbReference type="NCBI Taxonomy" id="1628268"/>
    <lineage>
        <taxon>Eukaryota</taxon>
        <taxon>Sar</taxon>
        <taxon>Alveolata</taxon>
        <taxon>Dinophyceae</taxon>
        <taxon>Suessiales</taxon>
        <taxon>Symbiodiniaceae</taxon>
        <taxon>Symbiodinium</taxon>
    </lineage>
</organism>
<proteinExistence type="predicted"/>
<evidence type="ECO:0000313" key="2">
    <source>
        <dbReference type="EMBL" id="CAE7358476.1"/>
    </source>
</evidence>
<dbReference type="OrthoDB" id="410756at2759"/>
<reference evidence="2" key="1">
    <citation type="submission" date="2021-02" db="EMBL/GenBank/DDBJ databases">
        <authorList>
            <person name="Dougan E. K."/>
            <person name="Rhodes N."/>
            <person name="Thang M."/>
            <person name="Chan C."/>
        </authorList>
    </citation>
    <scope>NUCLEOTIDE SEQUENCE</scope>
</reference>
<keyword evidence="1" id="KW-0472">Membrane</keyword>
<dbReference type="Proteomes" id="UP000601435">
    <property type="component" value="Unassembled WGS sequence"/>
</dbReference>
<comment type="caution">
    <text evidence="2">The sequence shown here is derived from an EMBL/GenBank/DDBJ whole genome shotgun (WGS) entry which is preliminary data.</text>
</comment>
<keyword evidence="1" id="KW-0812">Transmembrane</keyword>
<feature type="transmembrane region" description="Helical" evidence="1">
    <location>
        <begin position="395"/>
        <end position="414"/>
    </location>
</feature>
<accession>A0A812PCV0</accession>
<gene>
    <name evidence="2" type="primary">ALG11</name>
    <name evidence="2" type="ORF">SNEC2469_LOCUS9416</name>
</gene>